<dbReference type="Pfam" id="PF01943">
    <property type="entry name" value="Polysacc_synt"/>
    <property type="match status" value="1"/>
</dbReference>
<proteinExistence type="predicted"/>
<evidence type="ECO:0000256" key="3">
    <source>
        <dbReference type="ARBA" id="ARBA00022692"/>
    </source>
</evidence>
<reference evidence="8" key="1">
    <citation type="journal article" date="2019" name="Int. J. Syst. Evol. Microbiol.">
        <title>The Global Catalogue of Microorganisms (GCM) 10K type strain sequencing project: providing services to taxonomists for standard genome sequencing and annotation.</title>
        <authorList>
            <consortium name="The Broad Institute Genomics Platform"/>
            <consortium name="The Broad Institute Genome Sequencing Center for Infectious Disease"/>
            <person name="Wu L."/>
            <person name="Ma J."/>
        </authorList>
    </citation>
    <scope>NUCLEOTIDE SEQUENCE [LARGE SCALE GENOMIC DNA]</scope>
    <source>
        <strain evidence="8">CGMCC 1.16306</strain>
    </source>
</reference>
<feature type="transmembrane region" description="Helical" evidence="6">
    <location>
        <begin position="403"/>
        <end position="420"/>
    </location>
</feature>
<keyword evidence="8" id="KW-1185">Reference proteome</keyword>
<feature type="transmembrane region" description="Helical" evidence="6">
    <location>
        <begin position="189"/>
        <end position="207"/>
    </location>
</feature>
<dbReference type="Proteomes" id="UP001596415">
    <property type="component" value="Unassembled WGS sequence"/>
</dbReference>
<dbReference type="EMBL" id="JBHTBN010000003">
    <property type="protein sequence ID" value="MFC7357411.1"/>
    <property type="molecule type" value="Genomic_DNA"/>
</dbReference>
<evidence type="ECO:0000256" key="5">
    <source>
        <dbReference type="ARBA" id="ARBA00023136"/>
    </source>
</evidence>
<evidence type="ECO:0000256" key="2">
    <source>
        <dbReference type="ARBA" id="ARBA00022475"/>
    </source>
</evidence>
<organism evidence="7 8">
    <name type="scientific">Jejudonia soesokkakensis</name>
    <dbReference type="NCBI Taxonomy" id="1323432"/>
    <lineage>
        <taxon>Bacteria</taxon>
        <taxon>Pseudomonadati</taxon>
        <taxon>Bacteroidota</taxon>
        <taxon>Flavobacteriia</taxon>
        <taxon>Flavobacteriales</taxon>
        <taxon>Flavobacteriaceae</taxon>
        <taxon>Jejudonia</taxon>
    </lineage>
</organism>
<evidence type="ECO:0000313" key="8">
    <source>
        <dbReference type="Proteomes" id="UP001596415"/>
    </source>
</evidence>
<keyword evidence="4 6" id="KW-1133">Transmembrane helix</keyword>
<feature type="transmembrane region" description="Helical" evidence="6">
    <location>
        <begin position="380"/>
        <end position="397"/>
    </location>
</feature>
<accession>A0ABW2MXD3</accession>
<comment type="subcellular location">
    <subcellularLocation>
        <location evidence="1">Cell membrane</location>
        <topology evidence="1">Multi-pass membrane protein</topology>
    </subcellularLocation>
</comment>
<keyword evidence="2" id="KW-1003">Cell membrane</keyword>
<dbReference type="InterPro" id="IPR002797">
    <property type="entry name" value="Polysacc_synth"/>
</dbReference>
<feature type="transmembrane region" description="Helical" evidence="6">
    <location>
        <begin position="123"/>
        <end position="143"/>
    </location>
</feature>
<dbReference type="RefSeq" id="WP_380217258.1">
    <property type="nucleotide sequence ID" value="NZ_JBHTBN010000003.1"/>
</dbReference>
<evidence type="ECO:0000256" key="1">
    <source>
        <dbReference type="ARBA" id="ARBA00004651"/>
    </source>
</evidence>
<dbReference type="PANTHER" id="PTHR30250:SF11">
    <property type="entry name" value="O-ANTIGEN TRANSPORTER-RELATED"/>
    <property type="match status" value="1"/>
</dbReference>
<sequence length="432" mass="48298">MNLSSIFNSKQIRGAAIGSILIKFLSAFFALINGILLAQMLSVEDFGIYILAFTTILVITIPVSLGLPELLTRYVSKYDTEKNFEAMKGLLIRSNQIVLVTSFIAILIAFILYLLWWKNYSETIVITFWYSLVLLPVLVFGALRAATLRGLKYVVLGQMPDTFLRNLFLTLALVIVYFFNLEITPQKAMFFHCIAAVVAFFIGYLFLEFKILKTLRSKIAIFETKFWLKEATPFAITGGVQILKTRSLTYLLAIFGSLEAVAIFDVAMRGASLVSFTVDALNKAISPYISSAFELQQKKTLQRIIKKTARLIFILSIPIALIFIIGGEAIVSWLFGNEYIASYIPLIILCIGHIVNALSGPLAAVLNMTGNQTVLSKNQILMMITSILLSIPLIYYYNVLGAAVVFSVVLLIQNSLLYVFTKRKLKLDTTVF</sequence>
<feature type="transmembrane region" description="Helical" evidence="6">
    <location>
        <begin position="340"/>
        <end position="368"/>
    </location>
</feature>
<name>A0ABW2MXD3_9FLAO</name>
<evidence type="ECO:0000313" key="7">
    <source>
        <dbReference type="EMBL" id="MFC7357411.1"/>
    </source>
</evidence>
<protein>
    <submittedName>
        <fullName evidence="7">Oligosaccharide flippase family protein</fullName>
    </submittedName>
</protein>
<feature type="transmembrane region" description="Helical" evidence="6">
    <location>
        <begin position="311"/>
        <end position="334"/>
    </location>
</feature>
<dbReference type="InterPro" id="IPR050833">
    <property type="entry name" value="Poly_Biosynth_Transport"/>
</dbReference>
<comment type="caution">
    <text evidence="7">The sequence shown here is derived from an EMBL/GenBank/DDBJ whole genome shotgun (WGS) entry which is preliminary data.</text>
</comment>
<feature type="transmembrane region" description="Helical" evidence="6">
    <location>
        <begin position="97"/>
        <end position="117"/>
    </location>
</feature>
<feature type="transmembrane region" description="Helical" evidence="6">
    <location>
        <begin position="20"/>
        <end position="40"/>
    </location>
</feature>
<feature type="transmembrane region" description="Helical" evidence="6">
    <location>
        <begin position="163"/>
        <end position="183"/>
    </location>
</feature>
<keyword evidence="5 6" id="KW-0472">Membrane</keyword>
<evidence type="ECO:0000256" key="4">
    <source>
        <dbReference type="ARBA" id="ARBA00022989"/>
    </source>
</evidence>
<dbReference type="PANTHER" id="PTHR30250">
    <property type="entry name" value="PST FAMILY PREDICTED COLANIC ACID TRANSPORTER"/>
    <property type="match status" value="1"/>
</dbReference>
<keyword evidence="3 6" id="KW-0812">Transmembrane</keyword>
<feature type="transmembrane region" description="Helical" evidence="6">
    <location>
        <begin position="46"/>
        <end position="67"/>
    </location>
</feature>
<evidence type="ECO:0000256" key="6">
    <source>
        <dbReference type="SAM" id="Phobius"/>
    </source>
</evidence>
<gene>
    <name evidence="7" type="ORF">ACFQO1_06915</name>
</gene>